<gene>
    <name evidence="1" type="ORF">E3J62_09645</name>
</gene>
<accession>A0A523UQG6</accession>
<proteinExistence type="predicted"/>
<comment type="caution">
    <text evidence="1">The sequence shown here is derived from an EMBL/GenBank/DDBJ whole genome shotgun (WGS) entry which is preliminary data.</text>
</comment>
<sequence>MTEDELKKQEEEFFKIANGVMEEAKKRGVTLRLLGAIAFRSHCPKYKFMQYSLGRILTDIDFASLSREAPKVQRLFHDLGCSENEMVMKLFGRERRIFYYPNSQIHSDVFFDKLKFCHDIDFSRRLTVDYPTISVADLLLEKLQIVEINAKDLIDSVMLFREHPVAGTDEEAINSRYISELCSRDWGLWRTVTGNLGKLRSFLPKYIKVDADRQRALDGISSLENAIGSKEKSLVWKLRAKVGEKKKWYREVEEVERV</sequence>
<dbReference type="AlphaFoldDB" id="A0A523UQG6"/>
<organism evidence="1 2">
    <name type="scientific">candidate division TA06 bacterium</name>
    <dbReference type="NCBI Taxonomy" id="2250710"/>
    <lineage>
        <taxon>Bacteria</taxon>
        <taxon>Bacteria division TA06</taxon>
    </lineage>
</organism>
<protein>
    <recommendedName>
        <fullName evidence="3">Nucleotidyltransferase family protein</fullName>
    </recommendedName>
</protein>
<reference evidence="1 2" key="1">
    <citation type="submission" date="2019-03" db="EMBL/GenBank/DDBJ databases">
        <title>Metabolic potential of uncultured bacteria and archaea associated with petroleum seepage in deep-sea sediments.</title>
        <authorList>
            <person name="Dong X."/>
            <person name="Hubert C."/>
        </authorList>
    </citation>
    <scope>NUCLEOTIDE SEQUENCE [LARGE SCALE GENOMIC DNA]</scope>
    <source>
        <strain evidence="1">E44_bin18</strain>
    </source>
</reference>
<dbReference type="EMBL" id="SOJN01000115">
    <property type="protein sequence ID" value="TET44659.1"/>
    <property type="molecule type" value="Genomic_DNA"/>
</dbReference>
<evidence type="ECO:0000313" key="2">
    <source>
        <dbReference type="Proteomes" id="UP000315525"/>
    </source>
</evidence>
<evidence type="ECO:0008006" key="3">
    <source>
        <dbReference type="Google" id="ProtNLM"/>
    </source>
</evidence>
<evidence type="ECO:0000313" key="1">
    <source>
        <dbReference type="EMBL" id="TET44659.1"/>
    </source>
</evidence>
<name>A0A523UQG6_UNCT6</name>
<dbReference type="Proteomes" id="UP000315525">
    <property type="component" value="Unassembled WGS sequence"/>
</dbReference>